<dbReference type="InterPro" id="IPR005119">
    <property type="entry name" value="LysR_subst-bd"/>
</dbReference>
<dbReference type="Proteomes" id="UP000286482">
    <property type="component" value="Unassembled WGS sequence"/>
</dbReference>
<comment type="caution">
    <text evidence="6">The sequence shown here is derived from an EMBL/GenBank/DDBJ whole genome shotgun (WGS) entry which is preliminary data.</text>
</comment>
<dbReference type="EMBL" id="RAQO01000006">
    <property type="protein sequence ID" value="RKF18078.1"/>
    <property type="molecule type" value="Genomic_DNA"/>
</dbReference>
<gene>
    <name evidence="6" type="ORF">DBZ36_12635</name>
</gene>
<dbReference type="Pfam" id="PF03466">
    <property type="entry name" value="LysR_substrate"/>
    <property type="match status" value="1"/>
</dbReference>
<dbReference type="GO" id="GO:0000976">
    <property type="term" value="F:transcription cis-regulatory region binding"/>
    <property type="evidence" value="ECO:0007669"/>
    <property type="project" value="TreeGrafter"/>
</dbReference>
<keyword evidence="7" id="KW-1185">Reference proteome</keyword>
<dbReference type="PANTHER" id="PTHR30126:SF91">
    <property type="entry name" value="LYSR FAMILY TRANSCRIPTIONAL REGULATOR"/>
    <property type="match status" value="1"/>
</dbReference>
<organism evidence="6 7">
    <name type="scientific">Alginatibacterium sediminis</name>
    <dbReference type="NCBI Taxonomy" id="2164068"/>
    <lineage>
        <taxon>Bacteria</taxon>
        <taxon>Pseudomonadati</taxon>
        <taxon>Pseudomonadota</taxon>
        <taxon>Gammaproteobacteria</taxon>
        <taxon>Alteromonadales</taxon>
        <taxon>Alteromonadaceae</taxon>
        <taxon>Alginatibacterium</taxon>
    </lineage>
</organism>
<protein>
    <submittedName>
        <fullName evidence="6">LysR family transcriptional regulator</fullName>
    </submittedName>
</protein>
<comment type="similarity">
    <text evidence="1">Belongs to the LysR transcriptional regulatory family.</text>
</comment>
<sequence>MNFSLEQLSAFVTVYEEKAFRKAAEKLNKHRTTIAQVITNLEDQLAVTLFERSARSVEPTTDAVLLYHYAKQALEQAKTFDKFALSLSFGGLESVTIAYSSLIPTVVVSKIRRQIDNDFPTMRVNLIIRSKQEIKKGIQDGNIQFGIVNIYESQVINSIDYTFLGNLPFVPYCHSDNKLAKMSSNRTLQAMSSVRQFVLKSMIDDGMAEKAVIAANHESVDQLSTIISLIQDNLGWALLPKAVVDSGYDTQELVEIQSDKLLQDFKVPFALWCPHSKQVSELKKTIVKVLDAYGKQLMNPNN</sequence>
<keyword evidence="2" id="KW-0805">Transcription regulation</keyword>
<dbReference type="InterPro" id="IPR036390">
    <property type="entry name" value="WH_DNA-bd_sf"/>
</dbReference>
<dbReference type="GO" id="GO:0003700">
    <property type="term" value="F:DNA-binding transcription factor activity"/>
    <property type="evidence" value="ECO:0007669"/>
    <property type="project" value="InterPro"/>
</dbReference>
<evidence type="ECO:0000256" key="4">
    <source>
        <dbReference type="ARBA" id="ARBA00023163"/>
    </source>
</evidence>
<evidence type="ECO:0000313" key="6">
    <source>
        <dbReference type="EMBL" id="RKF18078.1"/>
    </source>
</evidence>
<dbReference type="PROSITE" id="PS50931">
    <property type="entry name" value="HTH_LYSR"/>
    <property type="match status" value="1"/>
</dbReference>
<evidence type="ECO:0000256" key="1">
    <source>
        <dbReference type="ARBA" id="ARBA00009437"/>
    </source>
</evidence>
<dbReference type="SUPFAM" id="SSF53850">
    <property type="entry name" value="Periplasmic binding protein-like II"/>
    <property type="match status" value="1"/>
</dbReference>
<dbReference type="SUPFAM" id="SSF46785">
    <property type="entry name" value="Winged helix' DNA-binding domain"/>
    <property type="match status" value="1"/>
</dbReference>
<proteinExistence type="inferred from homology"/>
<dbReference type="Gene3D" id="1.10.10.10">
    <property type="entry name" value="Winged helix-like DNA-binding domain superfamily/Winged helix DNA-binding domain"/>
    <property type="match status" value="1"/>
</dbReference>
<feature type="domain" description="HTH lysR-type" evidence="5">
    <location>
        <begin position="1"/>
        <end position="60"/>
    </location>
</feature>
<dbReference type="OrthoDB" id="9786526at2"/>
<evidence type="ECO:0000256" key="3">
    <source>
        <dbReference type="ARBA" id="ARBA00023125"/>
    </source>
</evidence>
<evidence type="ECO:0000259" key="5">
    <source>
        <dbReference type="PROSITE" id="PS50931"/>
    </source>
</evidence>
<evidence type="ECO:0000256" key="2">
    <source>
        <dbReference type="ARBA" id="ARBA00023015"/>
    </source>
</evidence>
<dbReference type="InterPro" id="IPR036388">
    <property type="entry name" value="WH-like_DNA-bd_sf"/>
</dbReference>
<evidence type="ECO:0000313" key="7">
    <source>
        <dbReference type="Proteomes" id="UP000286482"/>
    </source>
</evidence>
<dbReference type="RefSeq" id="WP_120355304.1">
    <property type="nucleotide sequence ID" value="NZ_RAQO01000006.1"/>
</dbReference>
<dbReference type="Gene3D" id="3.40.190.290">
    <property type="match status" value="1"/>
</dbReference>
<dbReference type="AlphaFoldDB" id="A0A420EBL7"/>
<name>A0A420EBL7_9ALTE</name>
<keyword evidence="4" id="KW-0804">Transcription</keyword>
<reference evidence="6 7" key="1">
    <citation type="submission" date="2018-09" db="EMBL/GenBank/DDBJ databases">
        <authorList>
            <person name="Wang Z."/>
        </authorList>
    </citation>
    <scope>NUCLEOTIDE SEQUENCE [LARGE SCALE GENOMIC DNA]</scope>
    <source>
        <strain evidence="6 7">ALS 81</strain>
    </source>
</reference>
<keyword evidence="3" id="KW-0238">DNA-binding</keyword>
<dbReference type="PANTHER" id="PTHR30126">
    <property type="entry name" value="HTH-TYPE TRANSCRIPTIONAL REGULATOR"/>
    <property type="match status" value="1"/>
</dbReference>
<dbReference type="CDD" id="cd05466">
    <property type="entry name" value="PBP2_LTTR_substrate"/>
    <property type="match status" value="1"/>
</dbReference>
<dbReference type="InterPro" id="IPR000847">
    <property type="entry name" value="LysR_HTH_N"/>
</dbReference>
<dbReference type="Pfam" id="PF00126">
    <property type="entry name" value="HTH_1"/>
    <property type="match status" value="1"/>
</dbReference>
<accession>A0A420EBL7</accession>